<reference evidence="1" key="2">
    <citation type="submission" date="2024-10" db="UniProtKB">
        <authorList>
            <consortium name="EnsemblProtists"/>
        </authorList>
    </citation>
    <scope>IDENTIFICATION</scope>
</reference>
<dbReference type="EnsemblProtists" id="EOD29492">
    <property type="protein sequence ID" value="EOD29492"/>
    <property type="gene ID" value="EMIHUDRAFT_78224"/>
</dbReference>
<reference evidence="2" key="1">
    <citation type="journal article" date="2013" name="Nature">
        <title>Pan genome of the phytoplankton Emiliania underpins its global distribution.</title>
        <authorList>
            <person name="Read B.A."/>
            <person name="Kegel J."/>
            <person name="Klute M.J."/>
            <person name="Kuo A."/>
            <person name="Lefebvre S.C."/>
            <person name="Maumus F."/>
            <person name="Mayer C."/>
            <person name="Miller J."/>
            <person name="Monier A."/>
            <person name="Salamov A."/>
            <person name="Young J."/>
            <person name="Aguilar M."/>
            <person name="Claverie J.M."/>
            <person name="Frickenhaus S."/>
            <person name="Gonzalez K."/>
            <person name="Herman E.K."/>
            <person name="Lin Y.C."/>
            <person name="Napier J."/>
            <person name="Ogata H."/>
            <person name="Sarno A.F."/>
            <person name="Shmutz J."/>
            <person name="Schroeder D."/>
            <person name="de Vargas C."/>
            <person name="Verret F."/>
            <person name="von Dassow P."/>
            <person name="Valentin K."/>
            <person name="Van de Peer Y."/>
            <person name="Wheeler G."/>
            <person name="Dacks J.B."/>
            <person name="Delwiche C.F."/>
            <person name="Dyhrman S.T."/>
            <person name="Glockner G."/>
            <person name="John U."/>
            <person name="Richards T."/>
            <person name="Worden A.Z."/>
            <person name="Zhang X."/>
            <person name="Grigoriev I.V."/>
            <person name="Allen A.E."/>
            <person name="Bidle K."/>
            <person name="Borodovsky M."/>
            <person name="Bowler C."/>
            <person name="Brownlee C."/>
            <person name="Cock J.M."/>
            <person name="Elias M."/>
            <person name="Gladyshev V.N."/>
            <person name="Groth M."/>
            <person name="Guda C."/>
            <person name="Hadaegh A."/>
            <person name="Iglesias-Rodriguez M.D."/>
            <person name="Jenkins J."/>
            <person name="Jones B.M."/>
            <person name="Lawson T."/>
            <person name="Leese F."/>
            <person name="Lindquist E."/>
            <person name="Lobanov A."/>
            <person name="Lomsadze A."/>
            <person name="Malik S.B."/>
            <person name="Marsh M.E."/>
            <person name="Mackinder L."/>
            <person name="Mock T."/>
            <person name="Mueller-Roeber B."/>
            <person name="Pagarete A."/>
            <person name="Parker M."/>
            <person name="Probert I."/>
            <person name="Quesneville H."/>
            <person name="Raines C."/>
            <person name="Rensing S.A."/>
            <person name="Riano-Pachon D.M."/>
            <person name="Richier S."/>
            <person name="Rokitta S."/>
            <person name="Shiraiwa Y."/>
            <person name="Soanes D.M."/>
            <person name="van der Giezen M."/>
            <person name="Wahlund T.M."/>
            <person name="Williams B."/>
            <person name="Wilson W."/>
            <person name="Wolfe G."/>
            <person name="Wurch L.L."/>
        </authorList>
    </citation>
    <scope>NUCLEOTIDE SEQUENCE</scope>
</reference>
<sequence>MSGEPTFYAVYHTFKPRAAKAWWANMKSLNFKDVAKAQHAAGIFGHAFLPSEPEGPILCLWECKEKMSLQEFENFIDGPNSPAGGALIN</sequence>
<dbReference type="Proteomes" id="UP000013827">
    <property type="component" value="Unassembled WGS sequence"/>
</dbReference>
<evidence type="ECO:0000313" key="1">
    <source>
        <dbReference type="EnsemblProtists" id="EOD29492"/>
    </source>
</evidence>
<dbReference type="PaxDb" id="2903-EOD29492"/>
<keyword evidence="2" id="KW-1185">Reference proteome</keyword>
<organism evidence="1 2">
    <name type="scientific">Emiliania huxleyi (strain CCMP1516)</name>
    <dbReference type="NCBI Taxonomy" id="280463"/>
    <lineage>
        <taxon>Eukaryota</taxon>
        <taxon>Haptista</taxon>
        <taxon>Haptophyta</taxon>
        <taxon>Prymnesiophyceae</taxon>
        <taxon>Isochrysidales</taxon>
        <taxon>Noelaerhabdaceae</taxon>
        <taxon>Emiliania</taxon>
    </lineage>
</organism>
<dbReference type="HOGENOM" id="CLU_2534422_0_0_1"/>
<evidence type="ECO:0008006" key="3">
    <source>
        <dbReference type="Google" id="ProtNLM"/>
    </source>
</evidence>
<dbReference type="AlphaFoldDB" id="A0A0D3K157"/>
<accession>A0A0D3K157</accession>
<dbReference type="KEGG" id="ehx:EMIHUDRAFT_78224"/>
<proteinExistence type="predicted"/>
<name>A0A0D3K157_EMIH1</name>
<dbReference type="RefSeq" id="XP_005781921.1">
    <property type="nucleotide sequence ID" value="XM_005781864.1"/>
</dbReference>
<protein>
    <recommendedName>
        <fullName evidence="3">DUF3303 domain-containing protein</fullName>
    </recommendedName>
</protein>
<evidence type="ECO:0000313" key="2">
    <source>
        <dbReference type="Proteomes" id="UP000013827"/>
    </source>
</evidence>
<dbReference type="GeneID" id="17274768"/>